<evidence type="ECO:0000256" key="7">
    <source>
        <dbReference type="SAM" id="Phobius"/>
    </source>
</evidence>
<feature type="transmembrane region" description="Helical" evidence="7">
    <location>
        <begin position="57"/>
        <end position="85"/>
    </location>
</feature>
<evidence type="ECO:0000256" key="3">
    <source>
        <dbReference type="ARBA" id="ARBA00022989"/>
    </source>
</evidence>
<comment type="subcellular location">
    <subcellularLocation>
        <location evidence="1">Membrane</location>
        <topology evidence="1">Multi-pass membrane protein</topology>
    </subcellularLocation>
</comment>
<feature type="region of interest" description="Disordered" evidence="6">
    <location>
        <begin position="90"/>
        <end position="111"/>
    </location>
</feature>
<protein>
    <submittedName>
        <fullName evidence="8">Formate/nitrite transporter family protein</fullName>
    </submittedName>
</protein>
<dbReference type="PANTHER" id="PTHR30520">
    <property type="entry name" value="FORMATE TRANSPORTER-RELATED"/>
    <property type="match status" value="1"/>
</dbReference>
<dbReference type="InterPro" id="IPR000292">
    <property type="entry name" value="For/NO2_transpt"/>
</dbReference>
<dbReference type="Proteomes" id="UP001153404">
    <property type="component" value="Unassembled WGS sequence"/>
</dbReference>
<gene>
    <name evidence="8" type="ORF">OMP40_00145</name>
</gene>
<keyword evidence="9" id="KW-1185">Reference proteome</keyword>
<evidence type="ECO:0000256" key="5">
    <source>
        <dbReference type="ARBA" id="ARBA00049660"/>
    </source>
</evidence>
<sequence>MDFVKPRDVLKAMIEGGAAKAEMSASQMLIRGFLGGAILAFATTLAFTAVAQTKIGMAGAVIFPVGFVMIVLLGLELVTGSFALIPPKRAAKENDRGQDAQKIMAGSSRDI</sequence>
<keyword evidence="4 7" id="KW-0472">Membrane</keyword>
<dbReference type="InterPro" id="IPR023271">
    <property type="entry name" value="Aquaporin-like"/>
</dbReference>
<evidence type="ECO:0000256" key="2">
    <source>
        <dbReference type="ARBA" id="ARBA00022692"/>
    </source>
</evidence>
<evidence type="ECO:0000256" key="1">
    <source>
        <dbReference type="ARBA" id="ARBA00004141"/>
    </source>
</evidence>
<accession>A0A9X4QR85</accession>
<dbReference type="AlphaFoldDB" id="A0A9X4QR85"/>
<evidence type="ECO:0000313" key="8">
    <source>
        <dbReference type="EMBL" id="MDG0807988.1"/>
    </source>
</evidence>
<keyword evidence="2 7" id="KW-0812">Transmembrane</keyword>
<keyword evidence="3 7" id="KW-1133">Transmembrane helix</keyword>
<comment type="caution">
    <text evidence="8">The sequence shown here is derived from an EMBL/GenBank/DDBJ whole genome shotgun (WGS) entry which is preliminary data.</text>
</comment>
<proteinExistence type="inferred from homology"/>
<feature type="compositionally biased region" description="Basic and acidic residues" evidence="6">
    <location>
        <begin position="90"/>
        <end position="99"/>
    </location>
</feature>
<reference evidence="8" key="1">
    <citation type="submission" date="2022-10" db="EMBL/GenBank/DDBJ databases">
        <title>Comparative genomic analysis of Cohnella hashimotonis sp. nov., isolated from the International Space Station.</title>
        <authorList>
            <person name="Simpson A."/>
            <person name="Venkateswaran K."/>
        </authorList>
    </citation>
    <scope>NUCLEOTIDE SEQUENCE</scope>
    <source>
        <strain evidence="8">DSM 28161</strain>
    </source>
</reference>
<dbReference type="EMBL" id="JAPDIA010000001">
    <property type="protein sequence ID" value="MDG0807988.1"/>
    <property type="molecule type" value="Genomic_DNA"/>
</dbReference>
<dbReference type="RefSeq" id="WP_277528194.1">
    <property type="nucleotide sequence ID" value="NZ_JAPDIA010000001.1"/>
</dbReference>
<comment type="similarity">
    <text evidence="5">Belongs to the FNT transporter (TC 1.A.16) family.</text>
</comment>
<feature type="transmembrane region" description="Helical" evidence="7">
    <location>
        <begin position="29"/>
        <end position="51"/>
    </location>
</feature>
<evidence type="ECO:0000256" key="4">
    <source>
        <dbReference type="ARBA" id="ARBA00023136"/>
    </source>
</evidence>
<dbReference type="Pfam" id="PF01226">
    <property type="entry name" value="Form_Nir_trans"/>
    <property type="match status" value="1"/>
</dbReference>
<dbReference type="GO" id="GO:0005886">
    <property type="term" value="C:plasma membrane"/>
    <property type="evidence" value="ECO:0007669"/>
    <property type="project" value="TreeGrafter"/>
</dbReference>
<evidence type="ECO:0000313" key="9">
    <source>
        <dbReference type="Proteomes" id="UP001153404"/>
    </source>
</evidence>
<dbReference type="Gene3D" id="1.20.1080.10">
    <property type="entry name" value="Glycerol uptake facilitator protein"/>
    <property type="match status" value="1"/>
</dbReference>
<organism evidence="8 9">
    <name type="scientific">Cohnella rhizosphaerae</name>
    <dbReference type="NCBI Taxonomy" id="1457232"/>
    <lineage>
        <taxon>Bacteria</taxon>
        <taxon>Bacillati</taxon>
        <taxon>Bacillota</taxon>
        <taxon>Bacilli</taxon>
        <taxon>Bacillales</taxon>
        <taxon>Paenibacillaceae</taxon>
        <taxon>Cohnella</taxon>
    </lineage>
</organism>
<evidence type="ECO:0000256" key="6">
    <source>
        <dbReference type="SAM" id="MobiDB-lite"/>
    </source>
</evidence>
<name>A0A9X4QR85_9BACL</name>
<dbReference type="GO" id="GO:0015499">
    <property type="term" value="F:formate transmembrane transporter activity"/>
    <property type="evidence" value="ECO:0007669"/>
    <property type="project" value="TreeGrafter"/>
</dbReference>
<dbReference type="PANTHER" id="PTHR30520:SF6">
    <property type="entry name" value="FORMATE_NITRATE FAMILY TRANSPORTER (EUROFUNG)"/>
    <property type="match status" value="1"/>
</dbReference>